<evidence type="ECO:0000313" key="2">
    <source>
        <dbReference type="Proteomes" id="UP000054608"/>
    </source>
</evidence>
<dbReference type="PATRIC" id="fig|458.5.peg.152"/>
<comment type="caution">
    <text evidence="1">The sequence shown here is derived from an EMBL/GenBank/DDBJ whole genome shotgun (WGS) entry which is preliminary data.</text>
</comment>
<protein>
    <submittedName>
        <fullName evidence="1">Uncharacterized protein</fullName>
    </submittedName>
</protein>
<dbReference type="AlphaFoldDB" id="A0A0W0Y0F1"/>
<dbReference type="Proteomes" id="UP000054608">
    <property type="component" value="Unassembled WGS sequence"/>
</dbReference>
<name>A0A0W0Y0F1_9GAMM</name>
<organism evidence="1 2">
    <name type="scientific">Legionella rubrilucens</name>
    <dbReference type="NCBI Taxonomy" id="458"/>
    <lineage>
        <taxon>Bacteria</taxon>
        <taxon>Pseudomonadati</taxon>
        <taxon>Pseudomonadota</taxon>
        <taxon>Gammaproteobacteria</taxon>
        <taxon>Legionellales</taxon>
        <taxon>Legionellaceae</taxon>
        <taxon>Legionella</taxon>
    </lineage>
</organism>
<gene>
    <name evidence="1" type="ORF">Lrub_0149</name>
</gene>
<proteinExistence type="predicted"/>
<reference evidence="1 2" key="1">
    <citation type="submission" date="2015-11" db="EMBL/GenBank/DDBJ databases">
        <title>Genomic analysis of 38 Legionella species identifies large and diverse effector repertoires.</title>
        <authorList>
            <person name="Burstein D."/>
            <person name="Amaro F."/>
            <person name="Zusman T."/>
            <person name="Lifshitz Z."/>
            <person name="Cohen O."/>
            <person name="Gilbert J.A."/>
            <person name="Pupko T."/>
            <person name="Shuman H.A."/>
            <person name="Segal G."/>
        </authorList>
    </citation>
    <scope>NUCLEOTIDE SEQUENCE [LARGE SCALE GENOMIC DNA]</scope>
    <source>
        <strain evidence="1 2">WA-270A-C2</strain>
    </source>
</reference>
<keyword evidence="2" id="KW-1185">Reference proteome</keyword>
<evidence type="ECO:0000313" key="1">
    <source>
        <dbReference type="EMBL" id="KTD50525.1"/>
    </source>
</evidence>
<accession>A0A0W0Y0F1</accession>
<dbReference type="RefSeq" id="WP_133134059.1">
    <property type="nucleotide sequence ID" value="NZ_LNYT01000003.1"/>
</dbReference>
<dbReference type="OrthoDB" id="9962405at2"/>
<dbReference type="EMBL" id="LNYT01000003">
    <property type="protein sequence ID" value="KTD50525.1"/>
    <property type="molecule type" value="Genomic_DNA"/>
</dbReference>
<sequence length="80" mass="9200">METVTPMDTPIIHRDTRMDMDRISPMVYPHTSTSMATPQSFFHPRRPLSFNRLCINTITMVIPIPIPMVTEAATQLPVFR</sequence>